<dbReference type="RefSeq" id="WP_367885835.1">
    <property type="nucleotide sequence ID" value="NZ_CP130612.1"/>
</dbReference>
<evidence type="ECO:0000313" key="3">
    <source>
        <dbReference type="EMBL" id="WKW15875.1"/>
    </source>
</evidence>
<dbReference type="KEGG" id="pspc:Strain318_002278"/>
<dbReference type="CDD" id="cd03116">
    <property type="entry name" value="MobB"/>
    <property type="match status" value="1"/>
</dbReference>
<dbReference type="InterPro" id="IPR004435">
    <property type="entry name" value="MobB_dom"/>
</dbReference>
<dbReference type="PANTHER" id="PTHR40072">
    <property type="entry name" value="MOLYBDOPTERIN-GUANINE DINUCLEOTIDE BIOSYNTHESIS ADAPTER PROTEIN-RELATED"/>
    <property type="match status" value="1"/>
</dbReference>
<dbReference type="Proteomes" id="UP001229955">
    <property type="component" value="Chromosome"/>
</dbReference>
<proteinExistence type="predicted"/>
<protein>
    <submittedName>
        <fullName evidence="3">Molybdopterin-guanine dinucleotide biosynthesis protein B</fullName>
    </submittedName>
</protein>
<sequence length="179" mass="20015">MADAARRLPPMLGIVGRKHAGKTTLVVRLSAELTRRGHRVMTLKHGTHTFNIDPSTTDTYRHYHEGGAERVAMVSPDKFALIERWAEERSPEDIVAAHLADADVVLCEGFKRHPMPKVEIHRRAAHATALWPSEAAHPGAWRAFVTDDVPTGFAGAVFALQDAEWLARLADWVEREVMR</sequence>
<accession>A0AA49K1R2</accession>
<evidence type="ECO:0000313" key="4">
    <source>
        <dbReference type="Proteomes" id="UP001229955"/>
    </source>
</evidence>
<dbReference type="GO" id="GO:0006777">
    <property type="term" value="P:Mo-molybdopterin cofactor biosynthetic process"/>
    <property type="evidence" value="ECO:0007669"/>
    <property type="project" value="InterPro"/>
</dbReference>
<dbReference type="PANTHER" id="PTHR40072:SF1">
    <property type="entry name" value="MOLYBDOPTERIN-GUANINE DINUCLEOTIDE BIOSYNTHESIS ADAPTER PROTEIN"/>
    <property type="match status" value="1"/>
</dbReference>
<name>A0AA49K1R2_9BACT</name>
<organism evidence="3 4">
    <name type="scientific">Pseudogemmatithrix spongiicola</name>
    <dbReference type="NCBI Taxonomy" id="3062599"/>
    <lineage>
        <taxon>Bacteria</taxon>
        <taxon>Pseudomonadati</taxon>
        <taxon>Gemmatimonadota</taxon>
        <taxon>Gemmatimonadia</taxon>
        <taxon>Gemmatimonadales</taxon>
        <taxon>Gemmatimonadaceae</taxon>
        <taxon>Pseudogemmatithrix</taxon>
    </lineage>
</organism>
<keyword evidence="4" id="KW-1185">Reference proteome</keyword>
<dbReference type="GO" id="GO:0005525">
    <property type="term" value="F:GTP binding"/>
    <property type="evidence" value="ECO:0007669"/>
    <property type="project" value="InterPro"/>
</dbReference>
<evidence type="ECO:0000259" key="1">
    <source>
        <dbReference type="Pfam" id="PF03205"/>
    </source>
</evidence>
<dbReference type="EMBL" id="CP130613">
    <property type="protein sequence ID" value="WKW15875.1"/>
    <property type="molecule type" value="Genomic_DNA"/>
</dbReference>
<dbReference type="InterPro" id="IPR027417">
    <property type="entry name" value="P-loop_NTPase"/>
</dbReference>
<gene>
    <name evidence="3" type="primary">mobB</name>
    <name evidence="2" type="ORF">Strain138_002279</name>
    <name evidence="3" type="ORF">Strain318_002278</name>
</gene>
<dbReference type="NCBIfam" id="TIGR00176">
    <property type="entry name" value="mobB"/>
    <property type="match status" value="1"/>
</dbReference>
<accession>A0AA49JW54</accession>
<feature type="domain" description="Molybdopterin-guanine dinucleotide biosynthesis protein B (MobB)" evidence="1">
    <location>
        <begin position="11"/>
        <end position="136"/>
    </location>
</feature>
<dbReference type="AlphaFoldDB" id="A0AA49K1R2"/>
<reference evidence="3" key="1">
    <citation type="submission" date="2023-07" db="EMBL/GenBank/DDBJ databases">
        <authorList>
            <person name="Haufschild T."/>
            <person name="Kallscheuer N."/>
            <person name="Hammer J."/>
            <person name="Kohn T."/>
            <person name="Kabuu M."/>
            <person name="Jogler M."/>
            <person name="Wohfarth N."/>
            <person name="Heuer A."/>
            <person name="Rohde M."/>
            <person name="van Teeseling M.C.F."/>
            <person name="Jogler C."/>
        </authorList>
    </citation>
    <scope>NUCLEOTIDE SEQUENCE</scope>
    <source>
        <strain evidence="2">Strain 138</strain>
        <strain evidence="3">Strain 318</strain>
    </source>
</reference>
<dbReference type="SUPFAM" id="SSF52540">
    <property type="entry name" value="P-loop containing nucleoside triphosphate hydrolases"/>
    <property type="match status" value="1"/>
</dbReference>
<dbReference type="InterPro" id="IPR052539">
    <property type="entry name" value="MGD_biosynthesis_adapter"/>
</dbReference>
<dbReference type="Gene3D" id="3.40.50.300">
    <property type="entry name" value="P-loop containing nucleotide triphosphate hydrolases"/>
    <property type="match status" value="1"/>
</dbReference>
<evidence type="ECO:0000313" key="2">
    <source>
        <dbReference type="EMBL" id="WKW12968.1"/>
    </source>
</evidence>
<dbReference type="Pfam" id="PF03205">
    <property type="entry name" value="MobB"/>
    <property type="match status" value="1"/>
</dbReference>
<dbReference type="EMBL" id="CP130612">
    <property type="protein sequence ID" value="WKW12968.1"/>
    <property type="molecule type" value="Genomic_DNA"/>
</dbReference>